<gene>
    <name evidence="7" type="ORF">CCACVL1_26954</name>
</gene>
<name>A0A1R3GCQ2_COCAP</name>
<dbReference type="GO" id="GO:0016020">
    <property type="term" value="C:membrane"/>
    <property type="evidence" value="ECO:0007669"/>
    <property type="project" value="UniProtKB-SubCell"/>
</dbReference>
<evidence type="ECO:0000256" key="6">
    <source>
        <dbReference type="SAM" id="Phobius"/>
    </source>
</evidence>
<dbReference type="OrthoDB" id="672773at2759"/>
<keyword evidence="3 6" id="KW-0812">Transmembrane</keyword>
<proteinExistence type="inferred from homology"/>
<reference evidence="7 8" key="1">
    <citation type="submission" date="2013-09" db="EMBL/GenBank/DDBJ databases">
        <title>Corchorus capsularis genome sequencing.</title>
        <authorList>
            <person name="Alam M."/>
            <person name="Haque M.S."/>
            <person name="Islam M.S."/>
            <person name="Emdad E.M."/>
            <person name="Islam M.M."/>
            <person name="Ahmed B."/>
            <person name="Halim A."/>
            <person name="Hossen Q.M.M."/>
            <person name="Hossain M.Z."/>
            <person name="Ahmed R."/>
            <person name="Khan M.M."/>
            <person name="Islam R."/>
            <person name="Rashid M.M."/>
            <person name="Khan S.A."/>
            <person name="Rahman M.S."/>
            <person name="Alam M."/>
        </authorList>
    </citation>
    <scope>NUCLEOTIDE SEQUENCE [LARGE SCALE GENOMIC DNA]</scope>
    <source>
        <strain evidence="8">cv. CVL-1</strain>
        <tissue evidence="7">Whole seedling</tissue>
    </source>
</reference>
<dbReference type="PANTHER" id="PTHR32191">
    <property type="entry name" value="TETRASPANIN-8-RELATED"/>
    <property type="match status" value="1"/>
</dbReference>
<sequence length="208" mass="23499">MAPMPLPLNWKHLLKILTRGIYRHLRASDLALKPSFSLTSERLIGACCKSNVCLRIYMFLLTIWLVGLLVAAGFMFYVAGSNPQTKEHVQKTWVQNMVGKNWPSLKNCLVRGKVCEAMKNSTATNIIEFMVEKKTPIENDGDCKVWENQPDAQCFDCDRCKEAFVGLGDLREDAKYIGICLIVEVVFVLFILSIGCCAKKNNDRNAYP</sequence>
<dbReference type="Gramene" id="OMO55859">
    <property type="protein sequence ID" value="OMO55859"/>
    <property type="gene ID" value="CCACVL1_26954"/>
</dbReference>
<comment type="subcellular location">
    <subcellularLocation>
        <location evidence="1">Membrane</location>
        <topology evidence="1">Multi-pass membrane protein</topology>
    </subcellularLocation>
</comment>
<keyword evidence="8" id="KW-1185">Reference proteome</keyword>
<dbReference type="AlphaFoldDB" id="A0A1R3GCQ2"/>
<dbReference type="InterPro" id="IPR044991">
    <property type="entry name" value="TET_plant"/>
</dbReference>
<dbReference type="STRING" id="210143.A0A1R3GCQ2"/>
<dbReference type="Proteomes" id="UP000188268">
    <property type="component" value="Unassembled WGS sequence"/>
</dbReference>
<organism evidence="7 8">
    <name type="scientific">Corchorus capsularis</name>
    <name type="common">Jute</name>
    <dbReference type="NCBI Taxonomy" id="210143"/>
    <lineage>
        <taxon>Eukaryota</taxon>
        <taxon>Viridiplantae</taxon>
        <taxon>Streptophyta</taxon>
        <taxon>Embryophyta</taxon>
        <taxon>Tracheophyta</taxon>
        <taxon>Spermatophyta</taxon>
        <taxon>Magnoliopsida</taxon>
        <taxon>eudicotyledons</taxon>
        <taxon>Gunneridae</taxon>
        <taxon>Pentapetalae</taxon>
        <taxon>rosids</taxon>
        <taxon>malvids</taxon>
        <taxon>Malvales</taxon>
        <taxon>Malvaceae</taxon>
        <taxon>Grewioideae</taxon>
        <taxon>Apeibeae</taxon>
        <taxon>Corchorus</taxon>
    </lineage>
</organism>
<evidence type="ECO:0000256" key="4">
    <source>
        <dbReference type="ARBA" id="ARBA00022989"/>
    </source>
</evidence>
<keyword evidence="5 6" id="KW-0472">Membrane</keyword>
<comment type="similarity">
    <text evidence="2">Belongs to the tetraspanin (TM4SF) family.</text>
</comment>
<feature type="transmembrane region" description="Helical" evidence="6">
    <location>
        <begin position="176"/>
        <end position="198"/>
    </location>
</feature>
<evidence type="ECO:0000256" key="2">
    <source>
        <dbReference type="ARBA" id="ARBA00006840"/>
    </source>
</evidence>
<dbReference type="GO" id="GO:0009734">
    <property type="term" value="P:auxin-activated signaling pathway"/>
    <property type="evidence" value="ECO:0007669"/>
    <property type="project" value="InterPro"/>
</dbReference>
<dbReference type="InterPro" id="IPR018499">
    <property type="entry name" value="Tetraspanin/Peripherin"/>
</dbReference>
<protein>
    <submittedName>
        <fullName evidence="7">Tetraspanin/Peripherin</fullName>
    </submittedName>
</protein>
<evidence type="ECO:0000313" key="8">
    <source>
        <dbReference type="Proteomes" id="UP000188268"/>
    </source>
</evidence>
<evidence type="ECO:0000256" key="5">
    <source>
        <dbReference type="ARBA" id="ARBA00023136"/>
    </source>
</evidence>
<evidence type="ECO:0000256" key="1">
    <source>
        <dbReference type="ARBA" id="ARBA00004141"/>
    </source>
</evidence>
<accession>A0A1R3GCQ2</accession>
<dbReference type="EMBL" id="AWWV01014557">
    <property type="protein sequence ID" value="OMO55859.1"/>
    <property type="molecule type" value="Genomic_DNA"/>
</dbReference>
<evidence type="ECO:0000313" key="7">
    <source>
        <dbReference type="EMBL" id="OMO55859.1"/>
    </source>
</evidence>
<evidence type="ECO:0000256" key="3">
    <source>
        <dbReference type="ARBA" id="ARBA00022692"/>
    </source>
</evidence>
<dbReference type="Pfam" id="PF00335">
    <property type="entry name" value="Tetraspanin"/>
    <property type="match status" value="1"/>
</dbReference>
<comment type="caution">
    <text evidence="7">The sequence shown here is derived from an EMBL/GenBank/DDBJ whole genome shotgun (WGS) entry which is preliminary data.</text>
</comment>
<feature type="transmembrane region" description="Helical" evidence="6">
    <location>
        <begin position="56"/>
        <end position="79"/>
    </location>
</feature>
<keyword evidence="4 6" id="KW-1133">Transmembrane helix</keyword>